<sequence length="621" mass="71999">MGKGHRHQKNLKSEKAKVKLKTKTTKTKHLPKGLNVTDTSFKVKKILIRDQLKTQNETDIVSRRNLNIKELITRLHHYNSSVRLEAVKGLKDILSHHSSKILSSQLHSLLQSIAALSLDKEKSVRRDSLKALNLILKPVSNDQLEPFFDILISYLSCAMTHIDPNIKEDSLLFLDVLAENCGVLLARSSQKVLPNFMDMISKLRTESRLERQLTTTLNSKQTSIRWRINVLSRLGNILTSMISVNKCQQRQNNDFTYKSEEINVTNLTHVPLFRQNYLRIHQLNLTRGQEMNIQVGNGSDLEEMKKFTKVLMLLMIESWIEVAPKQNGTAQSNLVITNEASSLLNTIMKIMELLIEYVDIFEVELGKNTIGVWFNNNFRNMFEKSILENFPYCETKTFTKLKKRQDDFTPVYINAKCLEQNLAICHVYVWLSSKNFTNGNTHSAKDPALRVLQYMIERLEDWSSGDNFALLQLIRSVKCLLLRASKVWYHNKINLGSILRAMVNVQSKHAKKELRSQLFEVLTRIILDHDATELHSEVAFKEFIASLPNFLLKHSIHEDTLKMLNRVVLQYRKWIENSLRDKHEEIIENAKKIEIIGSDDEKRSRLSICNLFYFIDGQVYY</sequence>
<feature type="domain" description="Pre-rRNA-processing protein Ipi1 N-terminal" evidence="4">
    <location>
        <begin position="143"/>
        <end position="238"/>
    </location>
</feature>
<accession>A0A6J0BC33</accession>
<dbReference type="InterPro" id="IPR011989">
    <property type="entry name" value="ARM-like"/>
</dbReference>
<dbReference type="InterPro" id="IPR024679">
    <property type="entry name" value="Ipi1_N"/>
</dbReference>
<dbReference type="KEGG" id="nlo:107218392"/>
<dbReference type="RefSeq" id="XP_015511732.2">
    <property type="nucleotide sequence ID" value="XM_015656246.2"/>
</dbReference>
<dbReference type="InParanoid" id="A0A6J0BC33"/>
<dbReference type="GeneID" id="107218392"/>
<evidence type="ECO:0000313" key="5">
    <source>
        <dbReference type="Proteomes" id="UP000829291"/>
    </source>
</evidence>
<proteinExistence type="inferred from homology"/>
<comment type="subcellular location">
    <subcellularLocation>
        <location evidence="1">Nucleus</location>
    </subcellularLocation>
</comment>
<dbReference type="PANTHER" id="PTHR16056:SF2">
    <property type="entry name" value="TESTIS-EXPRESSED PROTEIN 10"/>
    <property type="match status" value="1"/>
</dbReference>
<keyword evidence="5" id="KW-1185">Reference proteome</keyword>
<reference evidence="6" key="1">
    <citation type="submission" date="2025-08" db="UniProtKB">
        <authorList>
            <consortium name="RefSeq"/>
        </authorList>
    </citation>
    <scope>IDENTIFICATION</scope>
    <source>
        <tissue evidence="6">Thorax and Abdomen</tissue>
    </source>
</reference>
<dbReference type="FunCoup" id="A0A6J0BC33">
    <property type="interactions" value="566"/>
</dbReference>
<dbReference type="InterPro" id="IPR016024">
    <property type="entry name" value="ARM-type_fold"/>
</dbReference>
<dbReference type="OrthoDB" id="361362at2759"/>
<comment type="similarity">
    <text evidence="2">Belongs to the IPI1/TEX10 family.</text>
</comment>
<evidence type="ECO:0000256" key="1">
    <source>
        <dbReference type="ARBA" id="ARBA00004123"/>
    </source>
</evidence>
<protein>
    <submittedName>
        <fullName evidence="6">Testis-expressed protein 10 homolog</fullName>
    </submittedName>
</protein>
<gene>
    <name evidence="6" type="primary">LOC107218392</name>
</gene>
<dbReference type="PANTHER" id="PTHR16056">
    <property type="entry name" value="REGULATOR OF MICROTUBULE DYNAMICS PROTEIN"/>
    <property type="match status" value="1"/>
</dbReference>
<keyword evidence="3" id="KW-0539">Nucleus</keyword>
<evidence type="ECO:0000259" key="4">
    <source>
        <dbReference type="Pfam" id="PF12333"/>
    </source>
</evidence>
<evidence type="ECO:0000313" key="6">
    <source>
        <dbReference type="RefSeq" id="XP_015511732.2"/>
    </source>
</evidence>
<name>A0A6J0BC33_NEOLC</name>
<dbReference type="Gene3D" id="1.25.10.10">
    <property type="entry name" value="Leucine-rich Repeat Variant"/>
    <property type="match status" value="1"/>
</dbReference>
<evidence type="ECO:0000256" key="3">
    <source>
        <dbReference type="ARBA" id="ARBA00023242"/>
    </source>
</evidence>
<dbReference type="Proteomes" id="UP000829291">
    <property type="component" value="Chromosome 6"/>
</dbReference>
<organism evidence="6">
    <name type="scientific">Neodiprion lecontei</name>
    <name type="common">Redheaded pine sawfly</name>
    <dbReference type="NCBI Taxonomy" id="441921"/>
    <lineage>
        <taxon>Eukaryota</taxon>
        <taxon>Metazoa</taxon>
        <taxon>Ecdysozoa</taxon>
        <taxon>Arthropoda</taxon>
        <taxon>Hexapoda</taxon>
        <taxon>Insecta</taxon>
        <taxon>Pterygota</taxon>
        <taxon>Neoptera</taxon>
        <taxon>Endopterygota</taxon>
        <taxon>Hymenoptera</taxon>
        <taxon>Tenthredinoidea</taxon>
        <taxon>Diprionidae</taxon>
        <taxon>Diprioninae</taxon>
        <taxon>Neodiprion</taxon>
    </lineage>
</organism>
<evidence type="ECO:0000256" key="2">
    <source>
        <dbReference type="ARBA" id="ARBA00006427"/>
    </source>
</evidence>
<dbReference type="SUPFAM" id="SSF48371">
    <property type="entry name" value="ARM repeat"/>
    <property type="match status" value="1"/>
</dbReference>
<dbReference type="AlphaFoldDB" id="A0A6J0BC33"/>
<dbReference type="Pfam" id="PF12333">
    <property type="entry name" value="Ipi1_N"/>
    <property type="match status" value="1"/>
</dbReference>
<dbReference type="GO" id="GO:0071339">
    <property type="term" value="C:MLL1 complex"/>
    <property type="evidence" value="ECO:0007669"/>
    <property type="project" value="TreeGrafter"/>
</dbReference>